<proteinExistence type="predicted"/>
<evidence type="ECO:0000256" key="3">
    <source>
        <dbReference type="ARBA" id="ARBA00022605"/>
    </source>
</evidence>
<evidence type="ECO:0000256" key="5">
    <source>
        <dbReference type="ARBA" id="ARBA00022962"/>
    </source>
</evidence>
<evidence type="ECO:0000256" key="4">
    <source>
        <dbReference type="ARBA" id="ARBA00022801"/>
    </source>
</evidence>
<organism evidence="11">
    <name type="scientific">marine sediment metagenome</name>
    <dbReference type="NCBI Taxonomy" id="412755"/>
    <lineage>
        <taxon>unclassified sequences</taxon>
        <taxon>metagenomes</taxon>
        <taxon>ecological metagenomes</taxon>
    </lineage>
</organism>
<evidence type="ECO:0000256" key="7">
    <source>
        <dbReference type="ARBA" id="ARBA00023239"/>
    </source>
</evidence>
<dbReference type="PROSITE" id="PS51273">
    <property type="entry name" value="GATASE_TYPE_1"/>
    <property type="match status" value="1"/>
</dbReference>
<name>A0A0F9FCL6_9ZZZZ</name>
<comment type="caution">
    <text evidence="11">The sequence shown here is derived from an EMBL/GenBank/DDBJ whole genome shotgun (WGS) entry which is preliminary data.</text>
</comment>
<dbReference type="InterPro" id="IPR010139">
    <property type="entry name" value="Imidazole-glycPsynth_HisH"/>
</dbReference>
<keyword evidence="4" id="KW-0378">Hydrolase</keyword>
<dbReference type="GO" id="GO:0000105">
    <property type="term" value="P:L-histidine biosynthetic process"/>
    <property type="evidence" value="ECO:0007669"/>
    <property type="project" value="UniProtKB-UniPathway"/>
</dbReference>
<dbReference type="PANTHER" id="PTHR42701:SF1">
    <property type="entry name" value="IMIDAZOLE GLYCEROL PHOSPHATE SYNTHASE SUBUNIT HISH"/>
    <property type="match status" value="1"/>
</dbReference>
<dbReference type="GO" id="GO:0016829">
    <property type="term" value="F:lyase activity"/>
    <property type="evidence" value="ECO:0007669"/>
    <property type="project" value="UniProtKB-KW"/>
</dbReference>
<dbReference type="GO" id="GO:0000107">
    <property type="term" value="F:imidazoleglycerol-phosphate synthase activity"/>
    <property type="evidence" value="ECO:0007669"/>
    <property type="project" value="TreeGrafter"/>
</dbReference>
<comment type="catalytic activity">
    <reaction evidence="8">
        <text>5-[(5-phospho-1-deoxy-D-ribulos-1-ylimino)methylamino]-1-(5-phospho-beta-D-ribosyl)imidazole-4-carboxamide + L-glutamine = D-erythro-1-(imidazol-4-yl)glycerol 3-phosphate + 5-amino-1-(5-phospho-beta-D-ribosyl)imidazole-4-carboxamide + L-glutamate + H(+)</text>
        <dbReference type="Rhea" id="RHEA:24793"/>
        <dbReference type="ChEBI" id="CHEBI:15378"/>
        <dbReference type="ChEBI" id="CHEBI:29985"/>
        <dbReference type="ChEBI" id="CHEBI:58278"/>
        <dbReference type="ChEBI" id="CHEBI:58359"/>
        <dbReference type="ChEBI" id="CHEBI:58475"/>
        <dbReference type="ChEBI" id="CHEBI:58525"/>
        <dbReference type="EC" id="4.3.2.10"/>
    </reaction>
</comment>
<protein>
    <recommendedName>
        <fullName evidence="10">Glutamine amidotransferase domain-containing protein</fullName>
    </recommendedName>
</protein>
<dbReference type="AlphaFoldDB" id="A0A0F9FCL6"/>
<keyword evidence="6" id="KW-0368">Histidine biosynthesis</keyword>
<dbReference type="Pfam" id="PF00117">
    <property type="entry name" value="GATase"/>
    <property type="match status" value="1"/>
</dbReference>
<accession>A0A0F9FCL6</accession>
<evidence type="ECO:0000256" key="8">
    <source>
        <dbReference type="ARBA" id="ARBA00047838"/>
    </source>
</evidence>
<gene>
    <name evidence="11" type="ORF">LCGC14_1967950</name>
</gene>
<comment type="subunit">
    <text evidence="2">Heterodimer of HisH and HisF.</text>
</comment>
<keyword evidence="7" id="KW-0456">Lyase</keyword>
<dbReference type="NCBIfam" id="TIGR01855">
    <property type="entry name" value="IMP_synth_hisH"/>
    <property type="match status" value="1"/>
</dbReference>
<keyword evidence="3" id="KW-0028">Amino-acid biosynthesis</keyword>
<dbReference type="InterPro" id="IPR029062">
    <property type="entry name" value="Class_I_gatase-like"/>
</dbReference>
<keyword evidence="5" id="KW-0315">Glutamine amidotransferase</keyword>
<dbReference type="EMBL" id="LAZR01021791">
    <property type="protein sequence ID" value="KKL84114.1"/>
    <property type="molecule type" value="Genomic_DNA"/>
</dbReference>
<comment type="pathway">
    <text evidence="1">Amino-acid biosynthesis; L-histidine biosynthesis; L-histidine from 5-phospho-alpha-D-ribose 1-diphosphate: step 5/9.</text>
</comment>
<dbReference type="GO" id="GO:0004359">
    <property type="term" value="F:glutaminase activity"/>
    <property type="evidence" value="ECO:0007669"/>
    <property type="project" value="UniProtKB-EC"/>
</dbReference>
<evidence type="ECO:0000313" key="11">
    <source>
        <dbReference type="EMBL" id="KKL84114.1"/>
    </source>
</evidence>
<evidence type="ECO:0000256" key="9">
    <source>
        <dbReference type="ARBA" id="ARBA00049534"/>
    </source>
</evidence>
<dbReference type="InterPro" id="IPR017926">
    <property type="entry name" value="GATASE"/>
</dbReference>
<reference evidence="11" key="1">
    <citation type="journal article" date="2015" name="Nature">
        <title>Complex archaea that bridge the gap between prokaryotes and eukaryotes.</title>
        <authorList>
            <person name="Spang A."/>
            <person name="Saw J.H."/>
            <person name="Jorgensen S.L."/>
            <person name="Zaremba-Niedzwiedzka K."/>
            <person name="Martijn J."/>
            <person name="Lind A.E."/>
            <person name="van Eijk R."/>
            <person name="Schleper C."/>
            <person name="Guy L."/>
            <person name="Ettema T.J."/>
        </authorList>
    </citation>
    <scope>NUCLEOTIDE SEQUENCE</scope>
</reference>
<dbReference type="PANTHER" id="PTHR42701">
    <property type="entry name" value="IMIDAZOLE GLYCEROL PHOSPHATE SYNTHASE SUBUNIT HISH"/>
    <property type="match status" value="1"/>
</dbReference>
<sequence length="181" mass="20029">MTPPVIIDYGRGNLHSVHRAFGGEVTADPAKIKNASHIILPGVGAFADCRERIAPLREALHRTVYENGVPFLGICVGAQLMTTRSYENGVHEGFGWIDSEVVAIPGKAPHMGWNDIESTHPLFITGEHFYFVHSYHFDTGIAFCGGITAAVAKDNMVGVQFHPEKSQENGRRFIERFLLRK</sequence>
<evidence type="ECO:0000256" key="1">
    <source>
        <dbReference type="ARBA" id="ARBA00005091"/>
    </source>
</evidence>
<evidence type="ECO:0000256" key="6">
    <source>
        <dbReference type="ARBA" id="ARBA00023102"/>
    </source>
</evidence>
<evidence type="ECO:0000259" key="10">
    <source>
        <dbReference type="Pfam" id="PF00117"/>
    </source>
</evidence>
<dbReference type="Gene3D" id="3.40.50.880">
    <property type="match status" value="1"/>
</dbReference>
<dbReference type="PIRSF" id="PIRSF000495">
    <property type="entry name" value="Amidotransf_hisH"/>
    <property type="match status" value="1"/>
</dbReference>
<dbReference type="SUPFAM" id="SSF52317">
    <property type="entry name" value="Class I glutamine amidotransferase-like"/>
    <property type="match status" value="1"/>
</dbReference>
<evidence type="ECO:0000256" key="2">
    <source>
        <dbReference type="ARBA" id="ARBA00011152"/>
    </source>
</evidence>
<feature type="domain" description="Glutamine amidotransferase" evidence="10">
    <location>
        <begin position="24"/>
        <end position="179"/>
    </location>
</feature>
<comment type="catalytic activity">
    <reaction evidence="9">
        <text>L-glutamine + H2O = L-glutamate + NH4(+)</text>
        <dbReference type="Rhea" id="RHEA:15889"/>
        <dbReference type="ChEBI" id="CHEBI:15377"/>
        <dbReference type="ChEBI" id="CHEBI:28938"/>
        <dbReference type="ChEBI" id="CHEBI:29985"/>
        <dbReference type="ChEBI" id="CHEBI:58359"/>
        <dbReference type="EC" id="3.5.1.2"/>
    </reaction>
</comment>
<dbReference type="UniPathway" id="UPA00031">
    <property type="reaction ID" value="UER00010"/>
</dbReference>